<evidence type="ECO:0000313" key="3">
    <source>
        <dbReference type="Proteomes" id="UP000799118"/>
    </source>
</evidence>
<keyword evidence="3" id="KW-1185">Reference proteome</keyword>
<evidence type="ECO:0000256" key="1">
    <source>
        <dbReference type="SAM" id="MobiDB-lite"/>
    </source>
</evidence>
<name>A0A6A4HAN3_9AGAR</name>
<dbReference type="Gene3D" id="3.80.10.10">
    <property type="entry name" value="Ribonuclease Inhibitor"/>
    <property type="match status" value="1"/>
</dbReference>
<proteinExistence type="predicted"/>
<feature type="region of interest" description="Disordered" evidence="1">
    <location>
        <begin position="228"/>
        <end position="260"/>
    </location>
</feature>
<reference evidence="2" key="1">
    <citation type="journal article" date="2019" name="Environ. Microbiol.">
        <title>Fungal ecological strategies reflected in gene transcription - a case study of two litter decomposers.</title>
        <authorList>
            <person name="Barbi F."/>
            <person name="Kohler A."/>
            <person name="Barry K."/>
            <person name="Baskaran P."/>
            <person name="Daum C."/>
            <person name="Fauchery L."/>
            <person name="Ihrmark K."/>
            <person name="Kuo A."/>
            <person name="LaButti K."/>
            <person name="Lipzen A."/>
            <person name="Morin E."/>
            <person name="Grigoriev I.V."/>
            <person name="Henrissat B."/>
            <person name="Lindahl B."/>
            <person name="Martin F."/>
        </authorList>
    </citation>
    <scope>NUCLEOTIDE SEQUENCE</scope>
    <source>
        <strain evidence="2">JB14</strain>
    </source>
</reference>
<feature type="region of interest" description="Disordered" evidence="1">
    <location>
        <begin position="447"/>
        <end position="499"/>
    </location>
</feature>
<accession>A0A6A4HAN3</accession>
<organism evidence="2 3">
    <name type="scientific">Gymnopus androsaceus JB14</name>
    <dbReference type="NCBI Taxonomy" id="1447944"/>
    <lineage>
        <taxon>Eukaryota</taxon>
        <taxon>Fungi</taxon>
        <taxon>Dikarya</taxon>
        <taxon>Basidiomycota</taxon>
        <taxon>Agaricomycotina</taxon>
        <taxon>Agaricomycetes</taxon>
        <taxon>Agaricomycetidae</taxon>
        <taxon>Agaricales</taxon>
        <taxon>Marasmiineae</taxon>
        <taxon>Omphalotaceae</taxon>
        <taxon>Gymnopus</taxon>
    </lineage>
</organism>
<evidence type="ECO:0008006" key="4">
    <source>
        <dbReference type="Google" id="ProtNLM"/>
    </source>
</evidence>
<feature type="compositionally biased region" description="Basic and acidic residues" evidence="1">
    <location>
        <begin position="455"/>
        <end position="469"/>
    </location>
</feature>
<dbReference type="EMBL" id="ML769543">
    <property type="protein sequence ID" value="KAE9394773.1"/>
    <property type="molecule type" value="Genomic_DNA"/>
</dbReference>
<evidence type="ECO:0000313" key="2">
    <source>
        <dbReference type="EMBL" id="KAE9394773.1"/>
    </source>
</evidence>
<dbReference type="SUPFAM" id="SSF52047">
    <property type="entry name" value="RNI-like"/>
    <property type="match status" value="1"/>
</dbReference>
<feature type="compositionally biased region" description="Low complexity" evidence="1">
    <location>
        <begin position="229"/>
        <end position="260"/>
    </location>
</feature>
<dbReference type="AlphaFoldDB" id="A0A6A4HAN3"/>
<sequence length="555" mass="60218">MSPKQDTLKALKFCKNLRSFTWLDDTGYGHGTEETQGAGRFLLGFISLVHLTPLPLQSLTLRTHWDLGSEVWNSLNTLNNLTRVCIWSMEGAPRVLQDWCNLLGSSLKELELGRCAGVPPTILVTVVSHLPLLTSLRLKGVPSSAILTILAYLKDLRELDVEYLHSNGKARPMGMGEMPVLRALTIRTSPSTDAIDTPRMWDWIRQLAGREGLEVFKLYAFALYNPSNSASSRSRTTTRPSSASSSSTSPTYTYTPTPSSAGSASYFSSMTSANYSSYTPASYLFSPSMPFHTRDLGQTMIPRSFILDLARLHSQSLTTFAAAEAGVMTLWDVECLCGVFPRLEVLECAVSVEVGWSTGSSAKGGIGKDKKAVVGSRGVTSIQNAISAAKNLATLKLNIQWLPSASRDWDHNDGYSSDSGSSVDLESGLYSGSGSDMKFGNGVSVGLNGKVNGGRNERTLDRENHRNGHGDAFNKSVSASHTKPDDADETEPDSENSNFTISDARALMLRTPESVLRTVGVGGVVYRVGYFSCLTREFLLASTSPSAVFELIVRI</sequence>
<dbReference type="OrthoDB" id="5297217at2759"/>
<dbReference type="Proteomes" id="UP000799118">
    <property type="component" value="Unassembled WGS sequence"/>
</dbReference>
<gene>
    <name evidence="2" type="ORF">BT96DRAFT_178866</name>
</gene>
<dbReference type="InterPro" id="IPR032675">
    <property type="entry name" value="LRR_dom_sf"/>
</dbReference>
<protein>
    <recommendedName>
        <fullName evidence="4">F-box domain-containing protein</fullName>
    </recommendedName>
</protein>